<dbReference type="Gene3D" id="3.40.1090.10">
    <property type="entry name" value="Cytosolic phospholipase A2 catalytic domain"/>
    <property type="match status" value="2"/>
</dbReference>
<evidence type="ECO:0000259" key="5">
    <source>
        <dbReference type="PROSITE" id="PS51635"/>
    </source>
</evidence>
<feature type="short sequence motif" description="GXSXG" evidence="4">
    <location>
        <begin position="41"/>
        <end position="45"/>
    </location>
</feature>
<organism evidence="6 7">
    <name type="scientific">Metallococcus carri</name>
    <dbReference type="NCBI Taxonomy" id="1656884"/>
    <lineage>
        <taxon>Bacteria</taxon>
        <taxon>Bacillati</taxon>
        <taxon>Actinomycetota</taxon>
        <taxon>Actinomycetes</taxon>
        <taxon>Micrococcales</taxon>
        <taxon>Dermacoccaceae</taxon>
        <taxon>Metallococcus</taxon>
    </lineage>
</organism>
<dbReference type="GO" id="GO:0016787">
    <property type="term" value="F:hydrolase activity"/>
    <property type="evidence" value="ECO:0007669"/>
    <property type="project" value="UniProtKB-UniRule"/>
</dbReference>
<keyword evidence="7" id="KW-1185">Reference proteome</keyword>
<sequence length="289" mass="31288">MTDRRPTTAFVLGGGGVLGATQIGSLRALFERDIRPDLVVGTSIGAVNGAFVAANPSVEGLDDLAGTWSHLTSVRGIFEKSTRSASMSSTGKRRSRVRAGRLRTHVYAAGSFLRLLREELPVTTFEELAVPFQCVAASVERSVAHWFSSGPLAEGVLASCAVPGLFPPIKVGDEHFFDGGLVHSIPVGRAVQLGAERIYVLHVGRVEQPLAPPRWPWEVGQVAFEIARRHRYMEEIATLPATVEVTVLPSGTDDAPTMSLLHLNRAFVQRRIESAYDAAARHLDEHPLP</sequence>
<feature type="short sequence motif" description="GXGXXG" evidence="4">
    <location>
        <begin position="14"/>
        <end position="19"/>
    </location>
</feature>
<evidence type="ECO:0000313" key="6">
    <source>
        <dbReference type="EMBL" id="NHN57406.1"/>
    </source>
</evidence>
<comment type="caution">
    <text evidence="6">The sequence shown here is derived from an EMBL/GenBank/DDBJ whole genome shotgun (WGS) entry which is preliminary data.</text>
</comment>
<dbReference type="InterPro" id="IPR050301">
    <property type="entry name" value="NTE"/>
</dbReference>
<protein>
    <submittedName>
        <fullName evidence="6">Patatin-like phospholipase family protein</fullName>
    </submittedName>
</protein>
<evidence type="ECO:0000256" key="4">
    <source>
        <dbReference type="PROSITE-ProRule" id="PRU01161"/>
    </source>
</evidence>
<dbReference type="PANTHER" id="PTHR14226:SF29">
    <property type="entry name" value="NEUROPATHY TARGET ESTERASE SWS"/>
    <property type="match status" value="1"/>
</dbReference>
<reference evidence="6" key="1">
    <citation type="submission" date="2020-03" db="EMBL/GenBank/DDBJ databases">
        <title>Draft sequencing of Calidifontibacter sp. DB0510.</title>
        <authorList>
            <person name="Kim D.-U."/>
        </authorList>
    </citation>
    <scope>NUCLEOTIDE SEQUENCE</scope>
    <source>
        <strain evidence="6">DB0510</strain>
    </source>
</reference>
<proteinExistence type="predicted"/>
<name>A0A967EGA9_9MICO</name>
<dbReference type="InterPro" id="IPR002641">
    <property type="entry name" value="PNPLA_dom"/>
</dbReference>
<feature type="active site" description="Proton acceptor" evidence="4">
    <location>
        <position position="178"/>
    </location>
</feature>
<dbReference type="PROSITE" id="PS51635">
    <property type="entry name" value="PNPLA"/>
    <property type="match status" value="1"/>
</dbReference>
<accession>A0A967EGA9</accession>
<feature type="short sequence motif" description="DGA/G" evidence="4">
    <location>
        <begin position="178"/>
        <end position="180"/>
    </location>
</feature>
<keyword evidence="3 4" id="KW-0443">Lipid metabolism</keyword>
<dbReference type="Pfam" id="PF01734">
    <property type="entry name" value="Patatin"/>
    <property type="match status" value="1"/>
</dbReference>
<feature type="domain" description="PNPLA" evidence="5">
    <location>
        <begin position="10"/>
        <end position="191"/>
    </location>
</feature>
<dbReference type="InterPro" id="IPR016035">
    <property type="entry name" value="Acyl_Trfase/lysoPLipase"/>
</dbReference>
<dbReference type="Proteomes" id="UP000744769">
    <property type="component" value="Unassembled WGS sequence"/>
</dbReference>
<evidence type="ECO:0000256" key="1">
    <source>
        <dbReference type="ARBA" id="ARBA00022801"/>
    </source>
</evidence>
<gene>
    <name evidence="6" type="ORF">G9U51_16690</name>
</gene>
<evidence type="ECO:0000313" key="7">
    <source>
        <dbReference type="Proteomes" id="UP000744769"/>
    </source>
</evidence>
<evidence type="ECO:0000256" key="3">
    <source>
        <dbReference type="ARBA" id="ARBA00023098"/>
    </source>
</evidence>
<dbReference type="SUPFAM" id="SSF52151">
    <property type="entry name" value="FabD/lysophospholipase-like"/>
    <property type="match status" value="1"/>
</dbReference>
<dbReference type="RefSeq" id="WP_166198702.1">
    <property type="nucleotide sequence ID" value="NZ_JAAOIV010000016.1"/>
</dbReference>
<keyword evidence="1 4" id="KW-0378">Hydrolase</keyword>
<dbReference type="PANTHER" id="PTHR14226">
    <property type="entry name" value="NEUROPATHY TARGET ESTERASE/SWISS CHEESE D.MELANOGASTER"/>
    <property type="match status" value="1"/>
</dbReference>
<feature type="active site" description="Nucleophile" evidence="4">
    <location>
        <position position="43"/>
    </location>
</feature>
<evidence type="ECO:0000256" key="2">
    <source>
        <dbReference type="ARBA" id="ARBA00022963"/>
    </source>
</evidence>
<dbReference type="AlphaFoldDB" id="A0A967EGA9"/>
<dbReference type="EMBL" id="JAAOIV010000016">
    <property type="protein sequence ID" value="NHN57406.1"/>
    <property type="molecule type" value="Genomic_DNA"/>
</dbReference>
<dbReference type="GO" id="GO:0016042">
    <property type="term" value="P:lipid catabolic process"/>
    <property type="evidence" value="ECO:0007669"/>
    <property type="project" value="UniProtKB-UniRule"/>
</dbReference>
<keyword evidence="2 4" id="KW-0442">Lipid degradation</keyword>